<keyword evidence="3" id="KW-0732">Signal</keyword>
<dbReference type="EMBL" id="BSSQ01000024">
    <property type="protein sequence ID" value="GLX70985.1"/>
    <property type="molecule type" value="Genomic_DNA"/>
</dbReference>
<feature type="transmembrane region" description="Helical" evidence="6">
    <location>
        <begin position="20"/>
        <end position="37"/>
    </location>
</feature>
<keyword evidence="8" id="KW-1185">Reference proteome</keyword>
<evidence type="ECO:0000313" key="7">
    <source>
        <dbReference type="EMBL" id="GLX70985.1"/>
    </source>
</evidence>
<gene>
    <name evidence="7" type="ORF">MU1_53330</name>
</gene>
<evidence type="ECO:0000256" key="2">
    <source>
        <dbReference type="ARBA" id="ARBA00013194"/>
    </source>
</evidence>
<proteinExistence type="predicted"/>
<keyword evidence="6" id="KW-0472">Membrane</keyword>
<comment type="catalytic activity">
    <reaction evidence="1">
        <text>[protein]-peptidylproline (omega=180) = [protein]-peptidylproline (omega=0)</text>
        <dbReference type="Rhea" id="RHEA:16237"/>
        <dbReference type="Rhea" id="RHEA-COMP:10747"/>
        <dbReference type="Rhea" id="RHEA-COMP:10748"/>
        <dbReference type="ChEBI" id="CHEBI:83833"/>
        <dbReference type="ChEBI" id="CHEBI:83834"/>
        <dbReference type="EC" id="5.2.1.8"/>
    </reaction>
</comment>
<evidence type="ECO:0000313" key="8">
    <source>
        <dbReference type="Proteomes" id="UP001157114"/>
    </source>
</evidence>
<reference evidence="7 8" key="1">
    <citation type="submission" date="2023-03" db="EMBL/GenBank/DDBJ databases">
        <title>Draft genome sequence of the bacteria which degrade cell wall of Tricholomamatutake.</title>
        <authorList>
            <person name="Konishi Y."/>
            <person name="Fukuta Y."/>
            <person name="Shirasaka N."/>
        </authorList>
    </citation>
    <scope>NUCLEOTIDE SEQUENCE [LARGE SCALE GENOMIC DNA]</scope>
    <source>
        <strain evidence="8">mu1</strain>
    </source>
</reference>
<dbReference type="Gene3D" id="3.10.50.40">
    <property type="match status" value="1"/>
</dbReference>
<accession>A0ABQ6GL66</accession>
<dbReference type="Pfam" id="PF13624">
    <property type="entry name" value="SurA_N_3"/>
    <property type="match status" value="1"/>
</dbReference>
<dbReference type="InterPro" id="IPR050245">
    <property type="entry name" value="PrsA_foldase"/>
</dbReference>
<evidence type="ECO:0000256" key="6">
    <source>
        <dbReference type="SAM" id="Phobius"/>
    </source>
</evidence>
<keyword evidence="6" id="KW-1133">Transmembrane helix</keyword>
<name>A0ABQ6GL66_9BACL</name>
<dbReference type="RefSeq" id="WP_284241799.1">
    <property type="nucleotide sequence ID" value="NZ_BSSQ01000024.1"/>
</dbReference>
<protein>
    <recommendedName>
        <fullName evidence="2">peptidylprolyl isomerase</fullName>
        <ecNumber evidence="2">5.2.1.8</ecNumber>
    </recommendedName>
</protein>
<keyword evidence="6" id="KW-0812">Transmembrane</keyword>
<sequence>MASGYNDEGVVIRLKGKLTAAIILAAISIIGGTIYYASSGKAAADRIPVAEVNGAEITAKEFMSELQRQRASVIDSFRLTYGAEYGSEFWKTDYNGETPESAAKQKALDELVRMKVELALAQKYGLVKGTTDVELRQEMDKENKRREAAVKANQPIFGPVQLDENSFRNVYMSKIRNELKEKLSEKELKASDEDMKNVYEQLKETLFTDVGRIRFQKLAVSYKEAGSGSDEQKQAARKHIESALQLVKQGEGMSEAAMETESGHLVRYSEEEWNANTAGSYFKSQPALFSALSGDMKPGEVSGVIDEEQQGEYALIKIMQREADGYTSLDDNEGTVRNSYLDSAYTAYLNKLIDEAKVQIIPENYDKMTVQ</sequence>
<dbReference type="InterPro" id="IPR027304">
    <property type="entry name" value="Trigger_fact/SurA_dom_sf"/>
</dbReference>
<evidence type="ECO:0000256" key="3">
    <source>
        <dbReference type="ARBA" id="ARBA00022729"/>
    </source>
</evidence>
<keyword evidence="5" id="KW-0413">Isomerase</keyword>
<organism evidence="7 8">
    <name type="scientific">Paenibacillus glycanilyticus</name>
    <dbReference type="NCBI Taxonomy" id="126569"/>
    <lineage>
        <taxon>Bacteria</taxon>
        <taxon>Bacillati</taxon>
        <taxon>Bacillota</taxon>
        <taxon>Bacilli</taxon>
        <taxon>Bacillales</taxon>
        <taxon>Paenibacillaceae</taxon>
        <taxon>Paenibacillus</taxon>
    </lineage>
</organism>
<dbReference type="EC" id="5.2.1.8" evidence="2"/>
<dbReference type="Proteomes" id="UP001157114">
    <property type="component" value="Unassembled WGS sequence"/>
</dbReference>
<evidence type="ECO:0000256" key="1">
    <source>
        <dbReference type="ARBA" id="ARBA00000971"/>
    </source>
</evidence>
<comment type="caution">
    <text evidence="7">The sequence shown here is derived from an EMBL/GenBank/DDBJ whole genome shotgun (WGS) entry which is preliminary data.</text>
</comment>
<keyword evidence="4" id="KW-0697">Rotamase</keyword>
<dbReference type="PANTHER" id="PTHR47245">
    <property type="entry name" value="PEPTIDYLPROLYL ISOMERASE"/>
    <property type="match status" value="1"/>
</dbReference>
<dbReference type="InterPro" id="IPR046357">
    <property type="entry name" value="PPIase_dom_sf"/>
</dbReference>
<dbReference type="PANTHER" id="PTHR47245:SF1">
    <property type="entry name" value="FOLDASE PROTEIN PRSA"/>
    <property type="match status" value="1"/>
</dbReference>
<evidence type="ECO:0000256" key="5">
    <source>
        <dbReference type="ARBA" id="ARBA00023235"/>
    </source>
</evidence>
<dbReference type="SUPFAM" id="SSF109998">
    <property type="entry name" value="Triger factor/SurA peptide-binding domain-like"/>
    <property type="match status" value="1"/>
</dbReference>
<evidence type="ECO:0000256" key="4">
    <source>
        <dbReference type="ARBA" id="ARBA00023110"/>
    </source>
</evidence>